<dbReference type="OrthoDB" id="3545168at2759"/>
<feature type="region of interest" description="Disordered" evidence="1">
    <location>
        <begin position="392"/>
        <end position="426"/>
    </location>
</feature>
<dbReference type="EMBL" id="CAJHIA010000030">
    <property type="protein sequence ID" value="CAD6447997.1"/>
    <property type="molecule type" value="Genomic_DNA"/>
</dbReference>
<protein>
    <submittedName>
        <fullName evidence="2">6395a360-6450-4387-84fc-8978badac357</fullName>
    </submittedName>
</protein>
<evidence type="ECO:0000313" key="2">
    <source>
        <dbReference type="EMBL" id="CAD6447997.1"/>
    </source>
</evidence>
<gene>
    <name evidence="2" type="ORF">SCLTRI_LOCUS7789</name>
</gene>
<proteinExistence type="predicted"/>
<evidence type="ECO:0000256" key="1">
    <source>
        <dbReference type="SAM" id="MobiDB-lite"/>
    </source>
</evidence>
<dbReference type="AlphaFoldDB" id="A0A8H2W095"/>
<name>A0A8H2W095_9HELO</name>
<feature type="compositionally biased region" description="Basic and acidic residues" evidence="1">
    <location>
        <begin position="148"/>
        <end position="165"/>
    </location>
</feature>
<organism evidence="2 3">
    <name type="scientific">Sclerotinia trifoliorum</name>
    <dbReference type="NCBI Taxonomy" id="28548"/>
    <lineage>
        <taxon>Eukaryota</taxon>
        <taxon>Fungi</taxon>
        <taxon>Dikarya</taxon>
        <taxon>Ascomycota</taxon>
        <taxon>Pezizomycotina</taxon>
        <taxon>Leotiomycetes</taxon>
        <taxon>Helotiales</taxon>
        <taxon>Sclerotiniaceae</taxon>
        <taxon>Sclerotinia</taxon>
    </lineage>
</organism>
<feature type="compositionally biased region" description="Polar residues" evidence="1">
    <location>
        <begin position="392"/>
        <end position="407"/>
    </location>
</feature>
<feature type="region of interest" description="Disordered" evidence="1">
    <location>
        <begin position="126"/>
        <end position="189"/>
    </location>
</feature>
<dbReference type="Proteomes" id="UP000624404">
    <property type="component" value="Unassembled WGS sequence"/>
</dbReference>
<accession>A0A8H2W095</accession>
<sequence length="552" mass="61330">MPLSIPLRIGHTGTPFACFFDLAMAYYSPSKAQFRATLPPALEPGGCSLAHSHSQSHLQKNVRAHLGPWAQWGHTSASLNGWEIMKRPRLTHSVTTSERYHFNKEPLPAIPGVLARKLTRGSRRLDGRLSEYGDPVPRPCMDFSGSKSYDDDMTNGRETVHKVERTQSSPEARTLPPPPDPPMTRSATKVMQRTGYDPTMEIRERKSPQSSLHVVTDICDNSDSDYSQEDCMDSPLDQQGHVIASVPVSPMQKDEITFHSPQNNYSHASSPAPSTPNSLVISPEYRERVSIFMQGKVPNNNQGPPRVTNLEDLIDQERMKCEHHINREYPLRYGPHNDDIALMPLPLALPLKQSRESYFSDSPKDWEPRTPVAPFLGSGQQQSMNISSRVSFTSSMATRNITPTEASDPQRKGFSSGKHPMKSPFPFLSIPKAPDSPKATGLIGSLGEKFSGAFKRLSGGTKTVSIERNGVILNARRSATGPDTPMPKKSGFMGIKGAPVVIQKGSEHFHGVLEKVKLKVDKKERRRRELKKQIMVVGIMDQTPDGRTSEWL</sequence>
<reference evidence="2" key="1">
    <citation type="submission" date="2020-10" db="EMBL/GenBank/DDBJ databases">
        <authorList>
            <person name="Kusch S."/>
        </authorList>
    </citation>
    <scope>NUCLEOTIDE SEQUENCE</scope>
    <source>
        <strain evidence="2">SwB9</strain>
    </source>
</reference>
<comment type="caution">
    <text evidence="2">The sequence shown here is derived from an EMBL/GenBank/DDBJ whole genome shotgun (WGS) entry which is preliminary data.</text>
</comment>
<keyword evidence="3" id="KW-1185">Reference proteome</keyword>
<evidence type="ECO:0000313" key="3">
    <source>
        <dbReference type="Proteomes" id="UP000624404"/>
    </source>
</evidence>